<proteinExistence type="predicted"/>
<evidence type="ECO:0000313" key="2">
    <source>
        <dbReference type="EMBL" id="RSL89617.1"/>
    </source>
</evidence>
<sequence>MNHNDWTKDDLRINSNLAGPSLFITHLIQFWLSMLFVLSLSFTKPLTEYLIRASVNPFRTAKWAMMVANK</sequence>
<dbReference type="EMBL" id="NKCL01000014">
    <property type="protein sequence ID" value="RSL89617.1"/>
    <property type="molecule type" value="Genomic_DNA"/>
</dbReference>
<keyword evidence="3" id="KW-1185">Reference proteome</keyword>
<reference evidence="2 3" key="1">
    <citation type="submission" date="2017-06" db="EMBL/GenBank/DDBJ databases">
        <title>Comparative genomic analysis of Ambrosia Fusariam Clade fungi.</title>
        <authorList>
            <person name="Stajich J.E."/>
            <person name="Carrillo J."/>
            <person name="Kijimoto T."/>
            <person name="Eskalen A."/>
            <person name="O'Donnell K."/>
            <person name="Kasson M."/>
        </authorList>
    </citation>
    <scope>NUCLEOTIDE SEQUENCE [LARGE SCALE GENOMIC DNA]</scope>
    <source>
        <strain evidence="2 3">NRRL62606</strain>
    </source>
</reference>
<dbReference type="Proteomes" id="UP000287972">
    <property type="component" value="Unassembled WGS sequence"/>
</dbReference>
<comment type="caution">
    <text evidence="2">The sequence shown here is derived from an EMBL/GenBank/DDBJ whole genome shotgun (WGS) entry which is preliminary data.</text>
</comment>
<keyword evidence="1" id="KW-1133">Transmembrane helix</keyword>
<organism evidence="2 3">
    <name type="scientific">Fusarium floridanum</name>
    <dbReference type="NCBI Taxonomy" id="1325733"/>
    <lineage>
        <taxon>Eukaryota</taxon>
        <taxon>Fungi</taxon>
        <taxon>Dikarya</taxon>
        <taxon>Ascomycota</taxon>
        <taxon>Pezizomycotina</taxon>
        <taxon>Sordariomycetes</taxon>
        <taxon>Hypocreomycetidae</taxon>
        <taxon>Hypocreales</taxon>
        <taxon>Nectriaceae</taxon>
        <taxon>Fusarium</taxon>
        <taxon>Fusarium solani species complex</taxon>
    </lineage>
</organism>
<keyword evidence="1" id="KW-0812">Transmembrane</keyword>
<accession>A0A428SIQ6</accession>
<keyword evidence="1" id="KW-0472">Membrane</keyword>
<name>A0A428SIQ6_9HYPO</name>
<gene>
    <name evidence="2" type="ORF">CEP51_001133</name>
</gene>
<feature type="transmembrane region" description="Helical" evidence="1">
    <location>
        <begin position="20"/>
        <end position="42"/>
    </location>
</feature>
<protein>
    <submittedName>
        <fullName evidence="2">Uncharacterized protein</fullName>
    </submittedName>
</protein>
<dbReference type="AlphaFoldDB" id="A0A428SIQ6"/>
<evidence type="ECO:0000256" key="1">
    <source>
        <dbReference type="SAM" id="Phobius"/>
    </source>
</evidence>
<evidence type="ECO:0000313" key="3">
    <source>
        <dbReference type="Proteomes" id="UP000287972"/>
    </source>
</evidence>